<dbReference type="InterPro" id="IPR013879">
    <property type="entry name" value="DUF1761"/>
</dbReference>
<proteinExistence type="predicted"/>
<evidence type="ECO:0000256" key="1">
    <source>
        <dbReference type="SAM" id="Phobius"/>
    </source>
</evidence>
<accession>A0A062VEZ8</accession>
<dbReference type="EMBL" id="ARYM01000008">
    <property type="protein sequence ID" value="KCZ98886.1"/>
    <property type="molecule type" value="Genomic_DNA"/>
</dbReference>
<keyword evidence="1" id="KW-0472">Membrane</keyword>
<evidence type="ECO:0000313" key="2">
    <source>
        <dbReference type="EMBL" id="KCZ98886.1"/>
    </source>
</evidence>
<dbReference type="OrthoDB" id="7191819at2"/>
<dbReference type="PATRIC" id="fig|1280954.3.peg.1683"/>
<protein>
    <recommendedName>
        <fullName evidence="4">DUF1761 domain-containing protein</fullName>
    </recommendedName>
</protein>
<feature type="transmembrane region" description="Helical" evidence="1">
    <location>
        <begin position="53"/>
        <end position="74"/>
    </location>
</feature>
<feature type="transmembrane region" description="Helical" evidence="1">
    <location>
        <begin position="112"/>
        <end position="136"/>
    </location>
</feature>
<evidence type="ECO:0000313" key="3">
    <source>
        <dbReference type="Proteomes" id="UP000027100"/>
    </source>
</evidence>
<reference evidence="2 3" key="1">
    <citation type="journal article" date="2014" name="Antonie Van Leeuwenhoek">
        <title>Hyphomonas beringensis sp. nov. and Hyphomonas chukchiensis sp. nov., isolated from surface seawater of the Bering Sea and Chukchi Sea.</title>
        <authorList>
            <person name="Li C."/>
            <person name="Lai Q."/>
            <person name="Li G."/>
            <person name="Dong C."/>
            <person name="Wang J."/>
            <person name="Liao Y."/>
            <person name="Shao Z."/>
        </authorList>
    </citation>
    <scope>NUCLEOTIDE SEQUENCE [LARGE SCALE GENOMIC DNA]</scope>
    <source>
        <strain evidence="2 3">PS728</strain>
    </source>
</reference>
<keyword evidence="3" id="KW-1185">Reference proteome</keyword>
<feature type="transmembrane region" description="Helical" evidence="1">
    <location>
        <begin position="12"/>
        <end position="33"/>
    </location>
</feature>
<keyword evidence="1" id="KW-0812">Transmembrane</keyword>
<dbReference type="AlphaFoldDB" id="A0A062VEZ8"/>
<dbReference type="STRING" id="1280954.HPO_08299"/>
<keyword evidence="1" id="KW-1133">Transmembrane helix</keyword>
<feature type="transmembrane region" description="Helical" evidence="1">
    <location>
        <begin position="81"/>
        <end position="106"/>
    </location>
</feature>
<sequence>MPESGIIAGDNWLAILAAAAAIYAIGFLIYGMFFSGLWLKLSGYSREQLTPHMWKMAISPVMPILTAIGLAILFKLTRVDNLAVGVVLAIQIWFFIAMPVRLYAFVYSPEKIGLLLMDGVHLLLGFLVAGAIIGGWR</sequence>
<dbReference type="RefSeq" id="WP_035596927.1">
    <property type="nucleotide sequence ID" value="NZ_ARYM01000008.1"/>
</dbReference>
<comment type="caution">
    <text evidence="2">The sequence shown here is derived from an EMBL/GenBank/DDBJ whole genome shotgun (WGS) entry which is preliminary data.</text>
</comment>
<name>A0A062VEZ8_9PROT</name>
<gene>
    <name evidence="2" type="ORF">HPO_08299</name>
</gene>
<dbReference type="Proteomes" id="UP000027100">
    <property type="component" value="Unassembled WGS sequence"/>
</dbReference>
<dbReference type="Pfam" id="PF08570">
    <property type="entry name" value="DUF1761"/>
    <property type="match status" value="1"/>
</dbReference>
<evidence type="ECO:0008006" key="4">
    <source>
        <dbReference type="Google" id="ProtNLM"/>
    </source>
</evidence>
<organism evidence="2 3">
    <name type="scientific">Hyphomonas polymorpha PS728</name>
    <dbReference type="NCBI Taxonomy" id="1280954"/>
    <lineage>
        <taxon>Bacteria</taxon>
        <taxon>Pseudomonadati</taxon>
        <taxon>Pseudomonadota</taxon>
        <taxon>Alphaproteobacteria</taxon>
        <taxon>Hyphomonadales</taxon>
        <taxon>Hyphomonadaceae</taxon>
        <taxon>Hyphomonas</taxon>
    </lineage>
</organism>